<name>A0A076EZP5_RHOOP</name>
<geneLocation type="plasmid" evidence="1 2">
    <name>pPDG2</name>
</geneLocation>
<dbReference type="Proteomes" id="UP000028488">
    <property type="component" value="Plasmid pPDG2"/>
</dbReference>
<protein>
    <submittedName>
        <fullName evidence="1">Uncharacterized protein</fullName>
    </submittedName>
</protein>
<keyword evidence="1" id="KW-0614">Plasmid</keyword>
<evidence type="ECO:0000313" key="1">
    <source>
        <dbReference type="EMBL" id="AII10898.1"/>
    </source>
</evidence>
<dbReference type="EMBL" id="CP008949">
    <property type="protein sequence ID" value="AII10898.1"/>
    <property type="molecule type" value="Genomic_DNA"/>
</dbReference>
<dbReference type="AlphaFoldDB" id="A0A076EZP5"/>
<gene>
    <name evidence="1" type="ORF">EP51_42920</name>
</gene>
<sequence>MAASTSAAVASITISSVQGLRDESDTDPVGLLAEHLRERRLLPILDNCEHLTKAGVPGANDI</sequence>
<reference evidence="1 2" key="1">
    <citation type="submission" date="2014-07" db="EMBL/GenBank/DDBJ databases">
        <title>Genome Sequence of Rhodococcus opacus Strain R7, a Biodegrader of Mono- and Polycyclic Aromatic Hydrocarbons.</title>
        <authorList>
            <person name="Di Gennaro P."/>
            <person name="Zampolli J."/>
            <person name="Presti I."/>
            <person name="Cappelletti M."/>
            <person name="D'Ursi P."/>
            <person name="Orro A."/>
            <person name="Mezzelani A."/>
            <person name="Milanesi L."/>
        </authorList>
    </citation>
    <scope>NUCLEOTIDE SEQUENCE [LARGE SCALE GENOMIC DNA]</scope>
    <source>
        <strain evidence="1 2">R7</strain>
        <plasmid evidence="1">pPDG2</plasmid>
    </source>
</reference>
<dbReference type="RefSeq" id="WP_128643271.1">
    <property type="nucleotide sequence ID" value="NZ_CP008949.1"/>
</dbReference>
<evidence type="ECO:0000313" key="2">
    <source>
        <dbReference type="Proteomes" id="UP000028488"/>
    </source>
</evidence>
<organism evidence="1 2">
    <name type="scientific">Rhodococcus opacus</name>
    <name type="common">Nocardia opaca</name>
    <dbReference type="NCBI Taxonomy" id="37919"/>
    <lineage>
        <taxon>Bacteria</taxon>
        <taxon>Bacillati</taxon>
        <taxon>Actinomycetota</taxon>
        <taxon>Actinomycetes</taxon>
        <taxon>Mycobacteriales</taxon>
        <taxon>Nocardiaceae</taxon>
        <taxon>Rhodococcus</taxon>
    </lineage>
</organism>
<proteinExistence type="predicted"/>
<accession>A0A076EZP5</accession>